<dbReference type="EMBL" id="KF900782">
    <property type="protein sequence ID" value="AIF06835.1"/>
    <property type="molecule type" value="Genomic_DNA"/>
</dbReference>
<dbReference type="InterPro" id="IPR002634">
    <property type="entry name" value="BolA"/>
</dbReference>
<sequence>MVTEQWMVEEVRKVVPDAEVEASDLHGSGDHFHVRVISESYQGVRPLQRQRPILNHFKPHIAQNIVHALDLKCMTPEQAGESGDTAFDPHGEEVEFFGVHIRRPDKE</sequence>
<protein>
    <submittedName>
        <fullName evidence="2">Stress-induced morphogen family protein</fullName>
    </submittedName>
</protein>
<dbReference type="PANTHER" id="PTHR46229:SF2">
    <property type="entry name" value="BOLA-LIKE PROTEIN 1"/>
    <property type="match status" value="1"/>
</dbReference>
<evidence type="ECO:0000256" key="1">
    <source>
        <dbReference type="ARBA" id="ARBA00005578"/>
    </source>
</evidence>
<accession>A0A075GV41</accession>
<proteinExistence type="inferred from homology"/>
<dbReference type="InterPro" id="IPR050961">
    <property type="entry name" value="BolA/IbaG_stress_morph_reg"/>
</dbReference>
<dbReference type="InterPro" id="IPR036065">
    <property type="entry name" value="BolA-like_sf"/>
</dbReference>
<dbReference type="Gene3D" id="3.30.300.90">
    <property type="entry name" value="BolA-like"/>
    <property type="match status" value="1"/>
</dbReference>
<comment type="similarity">
    <text evidence="1">Belongs to the BolA/IbaG family.</text>
</comment>
<dbReference type="SUPFAM" id="SSF82657">
    <property type="entry name" value="BolA-like"/>
    <property type="match status" value="1"/>
</dbReference>
<dbReference type="PANTHER" id="PTHR46229">
    <property type="entry name" value="BOLA TRANSCRIPTION REGULATOR"/>
    <property type="match status" value="1"/>
</dbReference>
<dbReference type="Pfam" id="PF01722">
    <property type="entry name" value="BolA"/>
    <property type="match status" value="1"/>
</dbReference>
<name>A0A075GV41_9EURY</name>
<reference evidence="2" key="1">
    <citation type="journal article" date="2014" name="Genome Biol. Evol.">
        <title>Pangenome evidence for extensive interdomain horizontal transfer affecting lineage core and shell genes in uncultured planktonic thaumarchaeota and euryarchaeota.</title>
        <authorList>
            <person name="Deschamps P."/>
            <person name="Zivanovic Y."/>
            <person name="Moreira D."/>
            <person name="Rodriguez-Valera F."/>
            <person name="Lopez-Garcia P."/>
        </authorList>
    </citation>
    <scope>NUCLEOTIDE SEQUENCE</scope>
</reference>
<organism evidence="2">
    <name type="scientific">uncultured marine group II/III euryarchaeote KM3_196_E05</name>
    <dbReference type="NCBI Taxonomy" id="1457971"/>
    <lineage>
        <taxon>Archaea</taxon>
        <taxon>Methanobacteriati</taxon>
        <taxon>Methanobacteriota</taxon>
        <taxon>environmental samples</taxon>
    </lineage>
</organism>
<dbReference type="AlphaFoldDB" id="A0A075GV41"/>
<evidence type="ECO:0000313" key="2">
    <source>
        <dbReference type="EMBL" id="AIF06835.1"/>
    </source>
</evidence>